<evidence type="ECO:0000256" key="1">
    <source>
        <dbReference type="ARBA" id="ARBA00023015"/>
    </source>
</evidence>
<keyword evidence="2" id="KW-0238">DNA-binding</keyword>
<protein>
    <submittedName>
        <fullName evidence="5">Transcriptional regulator, AraC family with amidase-like domain</fullName>
    </submittedName>
</protein>
<dbReference type="InterPro" id="IPR009057">
    <property type="entry name" value="Homeodomain-like_sf"/>
</dbReference>
<dbReference type="Gene3D" id="3.40.50.880">
    <property type="match status" value="1"/>
</dbReference>
<dbReference type="Gene3D" id="1.10.10.60">
    <property type="entry name" value="Homeodomain-like"/>
    <property type="match status" value="1"/>
</dbReference>
<dbReference type="PROSITE" id="PS00041">
    <property type="entry name" value="HTH_ARAC_FAMILY_1"/>
    <property type="match status" value="1"/>
</dbReference>
<dbReference type="InterPro" id="IPR002818">
    <property type="entry name" value="DJ-1/PfpI"/>
</dbReference>
<dbReference type="Proteomes" id="UP000198426">
    <property type="component" value="Unassembled WGS sequence"/>
</dbReference>
<dbReference type="InterPro" id="IPR029062">
    <property type="entry name" value="Class_I_gatase-like"/>
</dbReference>
<organism evidence="5 6">
    <name type="scientific">Tropicimonas sediminicola</name>
    <dbReference type="NCBI Taxonomy" id="1031541"/>
    <lineage>
        <taxon>Bacteria</taxon>
        <taxon>Pseudomonadati</taxon>
        <taxon>Pseudomonadota</taxon>
        <taxon>Alphaproteobacteria</taxon>
        <taxon>Rhodobacterales</taxon>
        <taxon>Roseobacteraceae</taxon>
        <taxon>Tropicimonas</taxon>
    </lineage>
</organism>
<dbReference type="GO" id="GO:0003700">
    <property type="term" value="F:DNA-binding transcription factor activity"/>
    <property type="evidence" value="ECO:0007669"/>
    <property type="project" value="InterPro"/>
</dbReference>
<dbReference type="RefSeq" id="WP_089235069.1">
    <property type="nucleotide sequence ID" value="NZ_FZOY01000010.1"/>
</dbReference>
<sequence>MPSAAPPSPHLSRTEDVGPLVCLLAYDGLCTFEFGIGVEVFGLPRPEFDPWYRFRTVAVDEGPLRATGGVTVEATHDLSALAEADLILVPGWRGVDAPVPEALLTALRAAHDRGARVASICSGVFVLAAAGLLDHRRATTHWRYVETLSERHPEIEVDADVLYIDDGSVLTSAGSAAGLDLCLHIVRSDWGTHHANAVARRLVLPAHRDGGQRQFVQAPVPNGRGGRIAPLLDRIVSGIAEDWPVARMADLAGLSPRTLTRRFHATVGDTPLGWLTSMRVAHAAMLLETTDASLADIALASGFGSPESFRREFSRLKGLPPSRYRAAFG</sequence>
<dbReference type="PANTHER" id="PTHR43130:SF3">
    <property type="entry name" value="HTH-TYPE TRANSCRIPTIONAL REGULATOR RV1931C"/>
    <property type="match status" value="1"/>
</dbReference>
<keyword evidence="6" id="KW-1185">Reference proteome</keyword>
<evidence type="ECO:0000256" key="2">
    <source>
        <dbReference type="ARBA" id="ARBA00023125"/>
    </source>
</evidence>
<dbReference type="GO" id="GO:0043565">
    <property type="term" value="F:sequence-specific DNA binding"/>
    <property type="evidence" value="ECO:0007669"/>
    <property type="project" value="InterPro"/>
</dbReference>
<dbReference type="InterPro" id="IPR018060">
    <property type="entry name" value="HTH_AraC"/>
</dbReference>
<feature type="domain" description="HTH araC/xylS-type" evidence="4">
    <location>
        <begin position="229"/>
        <end position="327"/>
    </location>
</feature>
<name>A0A239LNW6_9RHOB</name>
<dbReference type="PANTHER" id="PTHR43130">
    <property type="entry name" value="ARAC-FAMILY TRANSCRIPTIONAL REGULATOR"/>
    <property type="match status" value="1"/>
</dbReference>
<keyword evidence="3" id="KW-0804">Transcription</keyword>
<proteinExistence type="predicted"/>
<dbReference type="PROSITE" id="PS01124">
    <property type="entry name" value="HTH_ARAC_FAMILY_2"/>
    <property type="match status" value="1"/>
</dbReference>
<reference evidence="5 6" key="1">
    <citation type="submission" date="2017-06" db="EMBL/GenBank/DDBJ databases">
        <authorList>
            <person name="Kim H.J."/>
            <person name="Triplett B.A."/>
        </authorList>
    </citation>
    <scope>NUCLEOTIDE SEQUENCE [LARGE SCALE GENOMIC DNA]</scope>
    <source>
        <strain evidence="5 6">DSM 29339</strain>
    </source>
</reference>
<dbReference type="NCBIfam" id="NF006902">
    <property type="entry name" value="PRK09393.1"/>
    <property type="match status" value="1"/>
</dbReference>
<keyword evidence="1" id="KW-0805">Transcription regulation</keyword>
<gene>
    <name evidence="5" type="ORF">SAMN05421757_110139</name>
</gene>
<dbReference type="SUPFAM" id="SSF46689">
    <property type="entry name" value="Homeodomain-like"/>
    <property type="match status" value="2"/>
</dbReference>
<evidence type="ECO:0000259" key="4">
    <source>
        <dbReference type="PROSITE" id="PS01124"/>
    </source>
</evidence>
<dbReference type="SUPFAM" id="SSF52317">
    <property type="entry name" value="Class I glutamine amidotransferase-like"/>
    <property type="match status" value="1"/>
</dbReference>
<dbReference type="CDD" id="cd03137">
    <property type="entry name" value="GATase1_AraC_1"/>
    <property type="match status" value="1"/>
</dbReference>
<dbReference type="SMART" id="SM00342">
    <property type="entry name" value="HTH_ARAC"/>
    <property type="match status" value="1"/>
</dbReference>
<dbReference type="OrthoDB" id="186587at2"/>
<dbReference type="Pfam" id="PF12833">
    <property type="entry name" value="HTH_18"/>
    <property type="match status" value="1"/>
</dbReference>
<dbReference type="EMBL" id="FZOY01000010">
    <property type="protein sequence ID" value="SNT31980.1"/>
    <property type="molecule type" value="Genomic_DNA"/>
</dbReference>
<dbReference type="Pfam" id="PF01965">
    <property type="entry name" value="DJ-1_PfpI"/>
    <property type="match status" value="1"/>
</dbReference>
<dbReference type="InterPro" id="IPR052158">
    <property type="entry name" value="INH-QAR"/>
</dbReference>
<accession>A0A239LNW6</accession>
<dbReference type="AlphaFoldDB" id="A0A239LNW6"/>
<evidence type="ECO:0000313" key="6">
    <source>
        <dbReference type="Proteomes" id="UP000198426"/>
    </source>
</evidence>
<evidence type="ECO:0000256" key="3">
    <source>
        <dbReference type="ARBA" id="ARBA00023163"/>
    </source>
</evidence>
<evidence type="ECO:0000313" key="5">
    <source>
        <dbReference type="EMBL" id="SNT31980.1"/>
    </source>
</evidence>
<dbReference type="InterPro" id="IPR018062">
    <property type="entry name" value="HTH_AraC-typ_CS"/>
</dbReference>